<gene>
    <name evidence="1" type="ORF">IF1G_11213</name>
</gene>
<organism evidence="1 2">
    <name type="scientific">Cordyceps javanica</name>
    <dbReference type="NCBI Taxonomy" id="43265"/>
    <lineage>
        <taxon>Eukaryota</taxon>
        <taxon>Fungi</taxon>
        <taxon>Dikarya</taxon>
        <taxon>Ascomycota</taxon>
        <taxon>Pezizomycotina</taxon>
        <taxon>Sordariomycetes</taxon>
        <taxon>Hypocreomycetidae</taxon>
        <taxon>Hypocreales</taxon>
        <taxon>Cordycipitaceae</taxon>
        <taxon>Cordyceps</taxon>
    </lineage>
</organism>
<dbReference type="STRING" id="43265.A0A545UKZ8"/>
<evidence type="ECO:0008006" key="3">
    <source>
        <dbReference type="Google" id="ProtNLM"/>
    </source>
</evidence>
<dbReference type="InterPro" id="IPR036691">
    <property type="entry name" value="Endo/exonu/phosph_ase_sf"/>
</dbReference>
<dbReference type="SUPFAM" id="SSF56219">
    <property type="entry name" value="DNase I-like"/>
    <property type="match status" value="1"/>
</dbReference>
<dbReference type="EMBL" id="SPUK01000035">
    <property type="protein sequence ID" value="TQV90135.1"/>
    <property type="molecule type" value="Genomic_DNA"/>
</dbReference>
<dbReference type="Gene3D" id="3.60.10.10">
    <property type="entry name" value="Endonuclease/exonuclease/phosphatase"/>
    <property type="match status" value="1"/>
</dbReference>
<keyword evidence="2" id="KW-1185">Reference proteome</keyword>
<dbReference type="AlphaFoldDB" id="A0A545UKZ8"/>
<evidence type="ECO:0000313" key="1">
    <source>
        <dbReference type="EMBL" id="TQV90135.1"/>
    </source>
</evidence>
<protein>
    <recommendedName>
        <fullName evidence="3">Reverse transcriptase</fullName>
    </recommendedName>
</protein>
<name>A0A545UKZ8_9HYPO</name>
<dbReference type="Proteomes" id="UP000315783">
    <property type="component" value="Unassembled WGS sequence"/>
</dbReference>
<reference evidence="1 2" key="1">
    <citation type="journal article" date="2019" name="Appl. Microbiol. Biotechnol.">
        <title>Genome sequence of Isaria javanica and comparative genome analysis insights into family S53 peptidase evolution in fungal entomopathogens.</title>
        <authorList>
            <person name="Lin R."/>
            <person name="Zhang X."/>
            <person name="Xin B."/>
            <person name="Zou M."/>
            <person name="Gao Y."/>
            <person name="Qin F."/>
            <person name="Hu Q."/>
            <person name="Xie B."/>
            <person name="Cheng X."/>
        </authorList>
    </citation>
    <scope>NUCLEOTIDE SEQUENCE [LARGE SCALE GENOMIC DNA]</scope>
    <source>
        <strain evidence="1 2">IJ1G</strain>
    </source>
</reference>
<evidence type="ECO:0000313" key="2">
    <source>
        <dbReference type="Proteomes" id="UP000315783"/>
    </source>
</evidence>
<accession>A0A545UKZ8</accession>
<sequence length="424" mass="47508">MQEAVPAGRPLCPSTAPYQIVWDNGRLVSYVHNRHEPSTWSAVQSPDACHITFHQLDLCVSNIYSESNGDPSRALHDLDTTTRHAIVGDFNLHHPIWDQYERYSPHAPATVAAMSRLGLELITPRGHPPRLGGTYSVTPGALTGSDHFPQLLDLQKLGPIKDERLHEGAWRQLDRNFVAADGAARLQSFPERELENPEDIDKYAPDLAHTLDAIVDTTIPWRKPVRGRAAPRWGPEVESSVRGTRVAWNRALQTRRDEDWTAAREAAAHWGRVIRESRRRAWRSHLDHLHNGKRTIWQQHKWTKAFTNGNILPSGPLLPPNPTLPHPAPWDTGPLIGPVTVADIQDTLRQCASWNSPGLDELPYGFLNALRRPFAQALSTLFSACIEIGYFPARHRVGATVVFQEPGKPPLSYKHEKAGDRSPS</sequence>
<proteinExistence type="predicted"/>
<comment type="caution">
    <text evidence="1">The sequence shown here is derived from an EMBL/GenBank/DDBJ whole genome shotgun (WGS) entry which is preliminary data.</text>
</comment>